<keyword evidence="1" id="KW-0472">Membrane</keyword>
<accession>A0A4Q0M7P9</accession>
<feature type="transmembrane region" description="Helical" evidence="1">
    <location>
        <begin position="234"/>
        <end position="253"/>
    </location>
</feature>
<sequence>MNSLFNLRRFAMLFKKHTLENFRYYIMYLVVLFGIMSLFFLFTSMSFNGRHISIPVETQFSMFTGLFLLGGTIFTSTVFSDLAGKKRAIFSLTLPVTYTERFLIGWVYSAIVYPVMFAACFYFVDWLFLFVINQWPGANFVNVFSAEKKFYLVFVIYAALQAISLWGAVFFDKYQFIKTAFVFFVFVFVLNLFNKGLLSLLIRTKGSTGLPFSDLSLENFNYGRVALDAHVHNIYLVSVVASITILFWLAALLRVKEKEV</sequence>
<protein>
    <submittedName>
        <fullName evidence="2">Uncharacterized protein</fullName>
    </submittedName>
</protein>
<keyword evidence="1" id="KW-0812">Transmembrane</keyword>
<dbReference type="Proteomes" id="UP000290848">
    <property type="component" value="Unassembled WGS sequence"/>
</dbReference>
<dbReference type="RefSeq" id="WP_128769882.1">
    <property type="nucleotide sequence ID" value="NZ_RXOC01000008.1"/>
</dbReference>
<keyword evidence="1" id="KW-1133">Transmembrane helix</keyword>
<dbReference type="AlphaFoldDB" id="A0A4Q0M7P9"/>
<reference evidence="2 3" key="1">
    <citation type="submission" date="2018-12" db="EMBL/GenBank/DDBJ databases">
        <title>The Draft Genome Sequence of the Soil Bacterium Pedobacter tournemirensis R1.</title>
        <authorList>
            <person name="He J."/>
        </authorList>
    </citation>
    <scope>NUCLEOTIDE SEQUENCE [LARGE SCALE GENOMIC DNA]</scope>
    <source>
        <strain evidence="2 3">R1</strain>
    </source>
</reference>
<organism evidence="2 3">
    <name type="scientific">Arcticibacter tournemirensis</name>
    <dbReference type="NCBI Taxonomy" id="699437"/>
    <lineage>
        <taxon>Bacteria</taxon>
        <taxon>Pseudomonadati</taxon>
        <taxon>Bacteroidota</taxon>
        <taxon>Sphingobacteriia</taxon>
        <taxon>Sphingobacteriales</taxon>
        <taxon>Sphingobacteriaceae</taxon>
        <taxon>Arcticibacter</taxon>
    </lineage>
</organism>
<comment type="caution">
    <text evidence="2">The sequence shown here is derived from an EMBL/GenBank/DDBJ whole genome shotgun (WGS) entry which is preliminary data.</text>
</comment>
<evidence type="ECO:0000256" key="1">
    <source>
        <dbReference type="SAM" id="Phobius"/>
    </source>
</evidence>
<name>A0A4Q0M7P9_9SPHI</name>
<dbReference type="EMBL" id="RXOC01000008">
    <property type="protein sequence ID" value="RXF69074.1"/>
    <property type="molecule type" value="Genomic_DNA"/>
</dbReference>
<feature type="transmembrane region" description="Helical" evidence="1">
    <location>
        <begin position="150"/>
        <end position="169"/>
    </location>
</feature>
<evidence type="ECO:0000313" key="3">
    <source>
        <dbReference type="Proteomes" id="UP000290848"/>
    </source>
</evidence>
<proteinExistence type="predicted"/>
<gene>
    <name evidence="2" type="ORF">EKH83_13035</name>
</gene>
<feature type="transmembrane region" description="Helical" evidence="1">
    <location>
        <begin position="21"/>
        <end position="42"/>
    </location>
</feature>
<feature type="transmembrane region" description="Helical" evidence="1">
    <location>
        <begin position="62"/>
        <end position="82"/>
    </location>
</feature>
<evidence type="ECO:0000313" key="2">
    <source>
        <dbReference type="EMBL" id="RXF69074.1"/>
    </source>
</evidence>
<feature type="transmembrane region" description="Helical" evidence="1">
    <location>
        <begin position="103"/>
        <end position="130"/>
    </location>
</feature>
<feature type="transmembrane region" description="Helical" evidence="1">
    <location>
        <begin position="181"/>
        <end position="202"/>
    </location>
</feature>